<keyword evidence="5" id="KW-1185">Reference proteome</keyword>
<evidence type="ECO:0000313" key="3">
    <source>
        <dbReference type="EMBL" id="KAG9975895.1"/>
    </source>
</evidence>
<evidence type="ECO:0000313" key="4">
    <source>
        <dbReference type="EMBL" id="KAG9977490.1"/>
    </source>
</evidence>
<dbReference type="GO" id="GO:0005777">
    <property type="term" value="C:peroxisome"/>
    <property type="evidence" value="ECO:0007669"/>
    <property type="project" value="TreeGrafter"/>
</dbReference>
<reference evidence="4" key="2">
    <citation type="submission" date="2021-08" db="EMBL/GenBank/DDBJ databases">
        <authorList>
            <person name="Gostincar C."/>
            <person name="Sun X."/>
            <person name="Song Z."/>
            <person name="Gunde-Cimerman N."/>
        </authorList>
    </citation>
    <scope>NUCLEOTIDE SEQUENCE</scope>
    <source>
        <strain evidence="4">EXF-9298</strain>
    </source>
</reference>
<dbReference type="GO" id="GO:0008670">
    <property type="term" value="F:2,4-dienoyl-CoA reductase (NADPH) activity"/>
    <property type="evidence" value="ECO:0007669"/>
    <property type="project" value="InterPro"/>
</dbReference>
<proteinExistence type="predicted"/>
<dbReference type="PANTHER" id="PTHR43296:SF2">
    <property type="entry name" value="PEROXISOMAL 2,4-DIENOYL-COA REDUCTASE [(3E)-ENOYL-COA-PRODUCING]"/>
    <property type="match status" value="1"/>
</dbReference>
<evidence type="ECO:0000313" key="5">
    <source>
        <dbReference type="Proteomes" id="UP000729357"/>
    </source>
</evidence>
<keyword evidence="1" id="KW-0521">NADP</keyword>
<dbReference type="InterPro" id="IPR045017">
    <property type="entry name" value="DECR2-like"/>
</dbReference>
<keyword evidence="2" id="KW-0560">Oxidoreductase</keyword>
<dbReference type="GO" id="GO:0009062">
    <property type="term" value="P:fatty acid catabolic process"/>
    <property type="evidence" value="ECO:0007669"/>
    <property type="project" value="InterPro"/>
</dbReference>
<dbReference type="PANTHER" id="PTHR43296">
    <property type="entry name" value="PEROXISOMAL 2,4-DIENOYL-COA REDUCTASE"/>
    <property type="match status" value="1"/>
</dbReference>
<name>A0A9P8FPE3_AURME</name>
<gene>
    <name evidence="4" type="ORF">KCU98_g10033</name>
    <name evidence="3" type="ORF">KCU98_g11065</name>
</gene>
<protein>
    <submittedName>
        <fullName evidence="4">Uncharacterized protein</fullName>
    </submittedName>
</protein>
<dbReference type="InterPro" id="IPR036291">
    <property type="entry name" value="NAD(P)-bd_dom_sf"/>
</dbReference>
<dbReference type="EMBL" id="JAHFXS010001725">
    <property type="protein sequence ID" value="KAG9975895.1"/>
    <property type="molecule type" value="Genomic_DNA"/>
</dbReference>
<accession>A0A9P8FPE3</accession>
<comment type="caution">
    <text evidence="4">The sequence shown here is derived from an EMBL/GenBank/DDBJ whole genome shotgun (WGS) entry which is preliminary data.</text>
</comment>
<dbReference type="SUPFAM" id="SSF51735">
    <property type="entry name" value="NAD(P)-binding Rossmann-fold domains"/>
    <property type="match status" value="1"/>
</dbReference>
<evidence type="ECO:0000256" key="1">
    <source>
        <dbReference type="ARBA" id="ARBA00022857"/>
    </source>
</evidence>
<organism evidence="4 5">
    <name type="scientific">Aureobasidium melanogenum</name>
    <name type="common">Aureobasidium pullulans var. melanogenum</name>
    <dbReference type="NCBI Taxonomy" id="46634"/>
    <lineage>
        <taxon>Eukaryota</taxon>
        <taxon>Fungi</taxon>
        <taxon>Dikarya</taxon>
        <taxon>Ascomycota</taxon>
        <taxon>Pezizomycotina</taxon>
        <taxon>Dothideomycetes</taxon>
        <taxon>Dothideomycetidae</taxon>
        <taxon>Dothideales</taxon>
        <taxon>Saccotheciaceae</taxon>
        <taxon>Aureobasidium</taxon>
    </lineage>
</organism>
<dbReference type="EMBL" id="JAHFXS010001443">
    <property type="protein sequence ID" value="KAG9977490.1"/>
    <property type="molecule type" value="Genomic_DNA"/>
</dbReference>
<evidence type="ECO:0000256" key="2">
    <source>
        <dbReference type="ARBA" id="ARBA00023002"/>
    </source>
</evidence>
<dbReference type="Gene3D" id="3.40.50.720">
    <property type="entry name" value="NAD(P)-binding Rossmann-like Domain"/>
    <property type="match status" value="1"/>
</dbReference>
<dbReference type="Proteomes" id="UP000729357">
    <property type="component" value="Unassembled WGS sequence"/>
</dbReference>
<reference evidence="4" key="1">
    <citation type="journal article" date="2021" name="J Fungi (Basel)">
        <title>Virulence traits and population genomics of the black yeast Aureobasidium melanogenum.</title>
        <authorList>
            <person name="Cernosa A."/>
            <person name="Sun X."/>
            <person name="Gostincar C."/>
            <person name="Fang C."/>
            <person name="Gunde-Cimerman N."/>
            <person name="Song Z."/>
        </authorList>
    </citation>
    <scope>NUCLEOTIDE SEQUENCE</scope>
    <source>
        <strain evidence="4">EXF-9298</strain>
    </source>
</reference>
<feature type="non-terminal residue" evidence="4">
    <location>
        <position position="75"/>
    </location>
</feature>
<dbReference type="AlphaFoldDB" id="A0A9P8FPE3"/>
<sequence>MPQEKKEYVSDAWKDGLFKDKVLFCTGGAGSICSAQTRALVHLGASAAIIGRNKEKTERMAADIATARPGARVLA</sequence>